<dbReference type="GO" id="GO:0034316">
    <property type="term" value="P:negative regulation of Arp2/3 complex-mediated actin nucleation"/>
    <property type="evidence" value="ECO:0007669"/>
    <property type="project" value="TreeGrafter"/>
</dbReference>
<dbReference type="InterPro" id="IPR011171">
    <property type="entry name" value="GMF"/>
</dbReference>
<evidence type="ECO:0000256" key="2">
    <source>
        <dbReference type="ARBA" id="ARBA00004496"/>
    </source>
</evidence>
<comment type="similarity">
    <text evidence="3 6">Belongs to the actin-binding proteins ADF family. GMF subfamily.</text>
</comment>
<gene>
    <name evidence="8" type="ORF">CAOG_002603</name>
</gene>
<comment type="subcellular location">
    <subcellularLocation>
        <location evidence="2">Cytoplasm</location>
    </subcellularLocation>
    <subcellularLocation>
        <location evidence="1">Nucleus</location>
    </subcellularLocation>
</comment>
<evidence type="ECO:0000313" key="8">
    <source>
        <dbReference type="EMBL" id="KJE91473.1"/>
    </source>
</evidence>
<dbReference type="OrthoDB" id="3919494at2759"/>
<dbReference type="Proteomes" id="UP000008743">
    <property type="component" value="Unassembled WGS sequence"/>
</dbReference>
<evidence type="ECO:0000256" key="1">
    <source>
        <dbReference type="ARBA" id="ARBA00004123"/>
    </source>
</evidence>
<evidence type="ECO:0000256" key="4">
    <source>
        <dbReference type="ARBA" id="ARBA00022490"/>
    </source>
</evidence>
<organism evidence="8 9">
    <name type="scientific">Capsaspora owczarzaki (strain ATCC 30864)</name>
    <dbReference type="NCBI Taxonomy" id="595528"/>
    <lineage>
        <taxon>Eukaryota</taxon>
        <taxon>Filasterea</taxon>
        <taxon>Capsaspora</taxon>
    </lineage>
</organism>
<dbReference type="InParanoid" id="A0A0D2WMN1"/>
<dbReference type="GO" id="GO:0005634">
    <property type="term" value="C:nucleus"/>
    <property type="evidence" value="ECO:0007669"/>
    <property type="project" value="UniProtKB-SubCell"/>
</dbReference>
<dbReference type="PANTHER" id="PTHR11249">
    <property type="entry name" value="GLIAL FACTOR NATURATION FACTOR"/>
    <property type="match status" value="1"/>
</dbReference>
<accession>A0A0D2WMN1</accession>
<protein>
    <recommendedName>
        <fullName evidence="7">ADF-H domain-containing protein</fullName>
    </recommendedName>
</protein>
<dbReference type="GO" id="GO:0003779">
    <property type="term" value="F:actin binding"/>
    <property type="evidence" value="ECO:0007669"/>
    <property type="project" value="InterPro"/>
</dbReference>
<dbReference type="PANTHER" id="PTHR11249:SF2">
    <property type="entry name" value="GLIA MATURATION FACTOR"/>
    <property type="match status" value="1"/>
</dbReference>
<dbReference type="CDD" id="cd11283">
    <property type="entry name" value="ADF_GMF-beta_like"/>
    <property type="match status" value="1"/>
</dbReference>
<keyword evidence="4" id="KW-0963">Cytoplasm</keyword>
<dbReference type="InterPro" id="IPR002108">
    <property type="entry name" value="ADF-H"/>
</dbReference>
<dbReference type="PhylomeDB" id="A0A0D2WMN1"/>
<dbReference type="GO" id="GO:0071933">
    <property type="term" value="F:Arp2/3 complex binding"/>
    <property type="evidence" value="ECO:0007669"/>
    <property type="project" value="InterPro"/>
</dbReference>
<evidence type="ECO:0000256" key="3">
    <source>
        <dbReference type="ARBA" id="ARBA00010055"/>
    </source>
</evidence>
<dbReference type="SMART" id="SM00102">
    <property type="entry name" value="ADF"/>
    <property type="match status" value="1"/>
</dbReference>
<sequence>MFITDINVCDIDPSAIDKIKKFRFRKAKNTGALILKIVPEELKCVIEQELDDTSLAELANELPDSFPRYVVFSTVHTHPDGRISYPLMLIYISPAGTKPDLHMMYSGTKTELVRLSGITKVFEVRSTEELDDEWLEEKMAFFK</sequence>
<evidence type="ECO:0000313" key="9">
    <source>
        <dbReference type="Proteomes" id="UP000008743"/>
    </source>
</evidence>
<evidence type="ECO:0000259" key="7">
    <source>
        <dbReference type="PROSITE" id="PS51263"/>
    </source>
</evidence>
<reference evidence="9" key="1">
    <citation type="submission" date="2011-02" db="EMBL/GenBank/DDBJ databases">
        <title>The Genome Sequence of Capsaspora owczarzaki ATCC 30864.</title>
        <authorList>
            <person name="Russ C."/>
            <person name="Cuomo C."/>
            <person name="Burger G."/>
            <person name="Gray M.W."/>
            <person name="Holland P.W.H."/>
            <person name="King N."/>
            <person name="Lang F.B.F."/>
            <person name="Roger A.J."/>
            <person name="Ruiz-Trillo I."/>
            <person name="Young S.K."/>
            <person name="Zeng Q."/>
            <person name="Gargeya S."/>
            <person name="Alvarado L."/>
            <person name="Berlin A."/>
            <person name="Chapman S.B."/>
            <person name="Chen Z."/>
            <person name="Freedman E."/>
            <person name="Gellesch M."/>
            <person name="Goldberg J."/>
            <person name="Griggs A."/>
            <person name="Gujja S."/>
            <person name="Heilman E."/>
            <person name="Heiman D."/>
            <person name="Howarth C."/>
            <person name="Mehta T."/>
            <person name="Neiman D."/>
            <person name="Pearson M."/>
            <person name="Roberts A."/>
            <person name="Saif S."/>
            <person name="Shea T."/>
            <person name="Shenoy N."/>
            <person name="Sisk P."/>
            <person name="Stolte C."/>
            <person name="Sykes S."/>
            <person name="White J."/>
            <person name="Yandava C."/>
            <person name="Haas B."/>
            <person name="Nusbaum C."/>
            <person name="Birren B."/>
        </authorList>
    </citation>
    <scope>NUCLEOTIDE SEQUENCE</scope>
    <source>
        <strain evidence="9">ATCC 30864</strain>
    </source>
</reference>
<dbReference type="GO" id="GO:0071846">
    <property type="term" value="P:actin filament debranching"/>
    <property type="evidence" value="ECO:0007669"/>
    <property type="project" value="InterPro"/>
</dbReference>
<name>A0A0D2WMN1_CAPO3</name>
<dbReference type="Pfam" id="PF00241">
    <property type="entry name" value="Cofilin_ADF"/>
    <property type="match status" value="1"/>
</dbReference>
<evidence type="ECO:0000256" key="5">
    <source>
        <dbReference type="ARBA" id="ARBA00023242"/>
    </source>
</evidence>
<dbReference type="PIRSF" id="PIRSF001788">
    <property type="entry name" value="GMF-beta"/>
    <property type="match status" value="1"/>
</dbReference>
<dbReference type="FunFam" id="3.40.20.10:FF:000026">
    <property type="entry name" value="Glia maturation factor"/>
    <property type="match status" value="1"/>
</dbReference>
<dbReference type="PROSITE" id="PS51263">
    <property type="entry name" value="ADF_H"/>
    <property type="match status" value="1"/>
</dbReference>
<keyword evidence="9" id="KW-1185">Reference proteome</keyword>
<proteinExistence type="inferred from homology"/>
<dbReference type="SUPFAM" id="SSF55753">
    <property type="entry name" value="Actin depolymerizing proteins"/>
    <property type="match status" value="1"/>
</dbReference>
<evidence type="ECO:0000256" key="6">
    <source>
        <dbReference type="PIRNR" id="PIRNR001788"/>
    </source>
</evidence>
<dbReference type="STRING" id="595528.A0A0D2WMN1"/>
<dbReference type="Gene3D" id="3.40.20.10">
    <property type="entry name" value="Severin"/>
    <property type="match status" value="1"/>
</dbReference>
<dbReference type="EMBL" id="KE346362">
    <property type="protein sequence ID" value="KJE91473.1"/>
    <property type="molecule type" value="Genomic_DNA"/>
</dbReference>
<dbReference type="InterPro" id="IPR029006">
    <property type="entry name" value="ADF-H/Gelsolin-like_dom_sf"/>
</dbReference>
<feature type="domain" description="ADF-H" evidence="7">
    <location>
        <begin position="5"/>
        <end position="140"/>
    </location>
</feature>
<dbReference type="eggNOG" id="KOG1736">
    <property type="taxonomic scope" value="Eukaryota"/>
</dbReference>
<keyword evidence="5" id="KW-0539">Nucleus</keyword>
<dbReference type="GO" id="GO:0030864">
    <property type="term" value="C:cortical actin cytoskeleton"/>
    <property type="evidence" value="ECO:0007669"/>
    <property type="project" value="TreeGrafter"/>
</dbReference>
<dbReference type="AlphaFoldDB" id="A0A0D2WMN1"/>
<dbReference type="FunCoup" id="A0A0D2WMN1">
    <property type="interactions" value="95"/>
</dbReference>